<organism evidence="7 8">
    <name type="scientific">Cuscuta epithymum</name>
    <dbReference type="NCBI Taxonomy" id="186058"/>
    <lineage>
        <taxon>Eukaryota</taxon>
        <taxon>Viridiplantae</taxon>
        <taxon>Streptophyta</taxon>
        <taxon>Embryophyta</taxon>
        <taxon>Tracheophyta</taxon>
        <taxon>Spermatophyta</taxon>
        <taxon>Magnoliopsida</taxon>
        <taxon>eudicotyledons</taxon>
        <taxon>Gunneridae</taxon>
        <taxon>Pentapetalae</taxon>
        <taxon>asterids</taxon>
        <taxon>lamiids</taxon>
        <taxon>Solanales</taxon>
        <taxon>Convolvulaceae</taxon>
        <taxon>Cuscuteae</taxon>
        <taxon>Cuscuta</taxon>
        <taxon>Cuscuta subgen. Cuscuta</taxon>
    </lineage>
</organism>
<dbReference type="InterPro" id="IPR003441">
    <property type="entry name" value="NAC-dom"/>
</dbReference>
<dbReference type="PROSITE" id="PS51005">
    <property type="entry name" value="NAC"/>
    <property type="match status" value="1"/>
</dbReference>
<dbReference type="Pfam" id="PF02365">
    <property type="entry name" value="NAM"/>
    <property type="match status" value="1"/>
</dbReference>
<evidence type="ECO:0000256" key="4">
    <source>
        <dbReference type="ARBA" id="ARBA00023163"/>
    </source>
</evidence>
<evidence type="ECO:0000256" key="1">
    <source>
        <dbReference type="ARBA" id="ARBA00004123"/>
    </source>
</evidence>
<accession>A0AAV0DR16</accession>
<evidence type="ECO:0000256" key="5">
    <source>
        <dbReference type="ARBA" id="ARBA00023242"/>
    </source>
</evidence>
<reference evidence="7" key="1">
    <citation type="submission" date="2022-07" db="EMBL/GenBank/DDBJ databases">
        <authorList>
            <person name="Macas J."/>
            <person name="Novak P."/>
            <person name="Neumann P."/>
        </authorList>
    </citation>
    <scope>NUCLEOTIDE SEQUENCE</scope>
</reference>
<dbReference type="PANTHER" id="PTHR31989">
    <property type="entry name" value="NAC DOMAIN-CONTAINING PROTEIN 82-RELATED"/>
    <property type="match status" value="1"/>
</dbReference>
<dbReference type="InterPro" id="IPR036093">
    <property type="entry name" value="NAC_dom_sf"/>
</dbReference>
<keyword evidence="5" id="KW-0539">Nucleus</keyword>
<proteinExistence type="predicted"/>
<gene>
    <name evidence="7" type="ORF">CEPIT_LOCUS16756</name>
</gene>
<dbReference type="Proteomes" id="UP001152523">
    <property type="component" value="Unassembled WGS sequence"/>
</dbReference>
<comment type="subcellular location">
    <subcellularLocation>
        <location evidence="1">Nucleus</location>
    </subcellularLocation>
</comment>
<evidence type="ECO:0000313" key="7">
    <source>
        <dbReference type="EMBL" id="CAH9104342.1"/>
    </source>
</evidence>
<dbReference type="EMBL" id="CAMAPF010000127">
    <property type="protein sequence ID" value="CAH9104342.1"/>
    <property type="molecule type" value="Genomic_DNA"/>
</dbReference>
<comment type="caution">
    <text evidence="7">The sequence shown here is derived from an EMBL/GenBank/DDBJ whole genome shotgun (WGS) entry which is preliminary data.</text>
</comment>
<dbReference type="SUPFAM" id="SSF101941">
    <property type="entry name" value="NAC domain"/>
    <property type="match status" value="1"/>
</dbReference>
<name>A0AAV0DR16_9ASTE</name>
<feature type="domain" description="NAC" evidence="6">
    <location>
        <begin position="6"/>
        <end position="159"/>
    </location>
</feature>
<sequence>MVRRGLPGDCLFRPSDVQLLQFLCFFLIGKPVDSTVPIPEKDLYDGIEPWELFETSKETILYFFTRLKKRRPGNARYSRRIGDEDEMGTWKAQDRGKPIYMSGSVPELIGYKRSLRYENKELKEHDGKYIMKEYYLSDKIRAKLQAPLKDYVLCRIKHKQENEVSVFENQRCEAGDIRDIIYKSPQPIVPELEHMAAELQPSFDNLQHRDEGRGGDIEQWPSLKLWPTADREYTASSKWIEYVKSSRSTQI</sequence>
<keyword evidence="2" id="KW-0805">Transcription regulation</keyword>
<evidence type="ECO:0000256" key="3">
    <source>
        <dbReference type="ARBA" id="ARBA00023125"/>
    </source>
</evidence>
<keyword evidence="4" id="KW-0804">Transcription</keyword>
<evidence type="ECO:0000259" key="6">
    <source>
        <dbReference type="PROSITE" id="PS51005"/>
    </source>
</evidence>
<keyword evidence="8" id="KW-1185">Reference proteome</keyword>
<dbReference type="GO" id="GO:0003677">
    <property type="term" value="F:DNA binding"/>
    <property type="evidence" value="ECO:0007669"/>
    <property type="project" value="UniProtKB-KW"/>
</dbReference>
<evidence type="ECO:0000313" key="8">
    <source>
        <dbReference type="Proteomes" id="UP001152523"/>
    </source>
</evidence>
<evidence type="ECO:0000256" key="2">
    <source>
        <dbReference type="ARBA" id="ARBA00023015"/>
    </source>
</evidence>
<protein>
    <recommendedName>
        <fullName evidence="6">NAC domain-containing protein</fullName>
    </recommendedName>
</protein>
<keyword evidence="3" id="KW-0238">DNA-binding</keyword>
<dbReference type="GO" id="GO:0005634">
    <property type="term" value="C:nucleus"/>
    <property type="evidence" value="ECO:0007669"/>
    <property type="project" value="UniProtKB-SubCell"/>
</dbReference>
<dbReference type="AlphaFoldDB" id="A0AAV0DR16"/>
<dbReference type="GO" id="GO:0006355">
    <property type="term" value="P:regulation of DNA-templated transcription"/>
    <property type="evidence" value="ECO:0007669"/>
    <property type="project" value="InterPro"/>
</dbReference>
<dbReference type="Gene3D" id="2.170.150.80">
    <property type="entry name" value="NAC domain"/>
    <property type="match status" value="1"/>
</dbReference>